<dbReference type="Gene3D" id="3.40.50.300">
    <property type="entry name" value="P-loop containing nucleotide triphosphate hydrolases"/>
    <property type="match status" value="1"/>
</dbReference>
<dbReference type="EMBL" id="VXMH01000098">
    <property type="protein sequence ID" value="MYC96858.1"/>
    <property type="molecule type" value="Genomic_DNA"/>
</dbReference>
<dbReference type="Pfam" id="PF13189">
    <property type="entry name" value="Cytidylate_kin2"/>
    <property type="match status" value="1"/>
</dbReference>
<dbReference type="AlphaFoldDB" id="A0A6B1DAU3"/>
<gene>
    <name evidence="1" type="ORF">F4X14_17970</name>
</gene>
<dbReference type="GO" id="GO:0016301">
    <property type="term" value="F:kinase activity"/>
    <property type="evidence" value="ECO:0007669"/>
    <property type="project" value="UniProtKB-KW"/>
</dbReference>
<dbReference type="InterPro" id="IPR027417">
    <property type="entry name" value="P-loop_NTPase"/>
</dbReference>
<keyword evidence="1" id="KW-0418">Kinase</keyword>
<comment type="caution">
    <text evidence="1">The sequence shown here is derived from an EMBL/GenBank/DDBJ whole genome shotgun (WGS) entry which is preliminary data.</text>
</comment>
<sequence length="226" mass="25228">MLRGRQVSCTEEASMTVVTISRELGSRGTRIAEAVGHELDATCIDKEVLAEMARQAGVQVEVIVEAEEKLMSRAGVVSQEMRSLFSADPNRRNRPMDQATYVDGMTKAIRALAERGSVVFIGRGSQLILENHPTALHVHLYAAPAIRAGRIQRRRGMAEIGTAERIIGLADEQRRNWYQRFFTSADWKNCRHYHLMLDTGRIPEATAVALIVHAARTAPPDREEHT</sequence>
<reference evidence="1" key="1">
    <citation type="submission" date="2019-09" db="EMBL/GenBank/DDBJ databases">
        <title>Characterisation of the sponge microbiome using genome-centric metagenomics.</title>
        <authorList>
            <person name="Engelberts J.P."/>
            <person name="Robbins S.J."/>
            <person name="De Goeij J.M."/>
            <person name="Aranda M."/>
            <person name="Bell S.C."/>
            <person name="Webster N.S."/>
        </authorList>
    </citation>
    <scope>NUCLEOTIDE SEQUENCE</scope>
    <source>
        <strain evidence="1">SB0661_bin_32</strain>
    </source>
</reference>
<name>A0A6B1DAU3_9CHLR</name>
<keyword evidence="1" id="KW-0808">Transferase</keyword>
<proteinExistence type="predicted"/>
<organism evidence="1">
    <name type="scientific">Caldilineaceae bacterium SB0661_bin_32</name>
    <dbReference type="NCBI Taxonomy" id="2605255"/>
    <lineage>
        <taxon>Bacteria</taxon>
        <taxon>Bacillati</taxon>
        <taxon>Chloroflexota</taxon>
        <taxon>Caldilineae</taxon>
        <taxon>Caldilineales</taxon>
        <taxon>Caldilineaceae</taxon>
    </lineage>
</organism>
<evidence type="ECO:0000313" key="1">
    <source>
        <dbReference type="EMBL" id="MYC96858.1"/>
    </source>
</evidence>
<protein>
    <submittedName>
        <fullName evidence="1">Cytidylate kinase-like family protein</fullName>
    </submittedName>
</protein>
<accession>A0A6B1DAU3</accession>